<dbReference type="PANTHER" id="PTHR11533">
    <property type="entry name" value="PROTEASE M1 ZINC METALLOPROTEASE"/>
    <property type="match status" value="1"/>
</dbReference>
<comment type="similarity">
    <text evidence="3">Belongs to the peptidase M1 family.</text>
</comment>
<dbReference type="PRINTS" id="PR00756">
    <property type="entry name" value="ALADIPTASE"/>
</dbReference>
<dbReference type="SUPFAM" id="SSF63737">
    <property type="entry name" value="Leukotriene A4 hydrolase N-terminal domain"/>
    <property type="match status" value="1"/>
</dbReference>
<accession>A0ABP6AZC3</accession>
<evidence type="ECO:0000259" key="15">
    <source>
        <dbReference type="Pfam" id="PF11838"/>
    </source>
</evidence>
<dbReference type="SUPFAM" id="SSF55486">
    <property type="entry name" value="Metalloproteases ('zincins'), catalytic domain"/>
    <property type="match status" value="1"/>
</dbReference>
<dbReference type="InterPro" id="IPR024571">
    <property type="entry name" value="ERAP1-like_C_dom"/>
</dbReference>
<comment type="caution">
    <text evidence="17">The sequence shown here is derived from an EMBL/GenBank/DDBJ whole genome shotgun (WGS) entry which is preliminary data.</text>
</comment>
<dbReference type="Pfam" id="PF11838">
    <property type="entry name" value="ERAP1_C"/>
    <property type="match status" value="1"/>
</dbReference>
<comment type="catalytic activity">
    <reaction evidence="1">
        <text>Release of an N-terminal amino acid, Xaa-|-Yaa- from a peptide, amide or arylamide. Xaa is preferably Ala, but may be most amino acids including Pro (slow action). When a terminal hydrophobic residue is followed by a prolyl residue, the two may be released as an intact Xaa-Pro dipeptide.</text>
        <dbReference type="EC" id="3.4.11.2"/>
    </reaction>
</comment>
<dbReference type="PANTHER" id="PTHR11533:SF174">
    <property type="entry name" value="PUROMYCIN-SENSITIVE AMINOPEPTIDASE-RELATED"/>
    <property type="match status" value="1"/>
</dbReference>
<dbReference type="InterPro" id="IPR012778">
    <property type="entry name" value="Pept_M1_aminopeptidase"/>
</dbReference>
<dbReference type="InterPro" id="IPR027268">
    <property type="entry name" value="Peptidase_M4/M1_CTD_sf"/>
</dbReference>
<dbReference type="NCBIfam" id="TIGR02412">
    <property type="entry name" value="pepN_strep_liv"/>
    <property type="match status" value="1"/>
</dbReference>
<dbReference type="Gene3D" id="2.60.40.1730">
    <property type="entry name" value="tricorn interacting facor f3 domain"/>
    <property type="match status" value="1"/>
</dbReference>
<keyword evidence="6 17" id="KW-0031">Aminopeptidase</keyword>
<dbReference type="Proteomes" id="UP001499978">
    <property type="component" value="Unassembled WGS sequence"/>
</dbReference>
<evidence type="ECO:0000256" key="3">
    <source>
        <dbReference type="ARBA" id="ARBA00010136"/>
    </source>
</evidence>
<evidence type="ECO:0000256" key="8">
    <source>
        <dbReference type="ARBA" id="ARBA00022723"/>
    </source>
</evidence>
<gene>
    <name evidence="17" type="primary">pepN_1</name>
    <name evidence="17" type="ORF">GCM10010201_29830</name>
</gene>
<evidence type="ECO:0000256" key="4">
    <source>
        <dbReference type="ARBA" id="ARBA00012564"/>
    </source>
</evidence>
<dbReference type="Pfam" id="PF01433">
    <property type="entry name" value="Peptidase_M1"/>
    <property type="match status" value="1"/>
</dbReference>
<dbReference type="InterPro" id="IPR001930">
    <property type="entry name" value="Peptidase_M1"/>
</dbReference>
<dbReference type="EMBL" id="BAAARY010000015">
    <property type="protein sequence ID" value="GAA2528772.1"/>
    <property type="molecule type" value="Genomic_DNA"/>
</dbReference>
<evidence type="ECO:0000256" key="1">
    <source>
        <dbReference type="ARBA" id="ARBA00000098"/>
    </source>
</evidence>
<dbReference type="InterPro" id="IPR014782">
    <property type="entry name" value="Peptidase_M1_dom"/>
</dbReference>
<feature type="domain" description="Peptidase M1 membrane alanine aminopeptidase" evidence="14">
    <location>
        <begin position="221"/>
        <end position="435"/>
    </location>
</feature>
<dbReference type="InterPro" id="IPR042097">
    <property type="entry name" value="Aminopeptidase_N-like_N_sf"/>
</dbReference>
<proteinExistence type="inferred from homology"/>
<evidence type="ECO:0000313" key="17">
    <source>
        <dbReference type="EMBL" id="GAA2528772.1"/>
    </source>
</evidence>
<evidence type="ECO:0000256" key="9">
    <source>
        <dbReference type="ARBA" id="ARBA00022801"/>
    </source>
</evidence>
<dbReference type="InterPro" id="IPR045357">
    <property type="entry name" value="Aminopeptidase_N-like_N"/>
</dbReference>
<evidence type="ECO:0000256" key="13">
    <source>
        <dbReference type="ARBA" id="ARBA00031533"/>
    </source>
</evidence>
<name>A0ABP6AZC3_9ACTN</name>
<keyword evidence="8" id="KW-0479">Metal-binding</keyword>
<dbReference type="Gene3D" id="1.10.390.10">
    <property type="entry name" value="Neutral Protease Domain 2"/>
    <property type="match status" value="1"/>
</dbReference>
<keyword evidence="11" id="KW-0482">Metalloprotease</keyword>
<feature type="domain" description="ERAP1-like C-terminal" evidence="15">
    <location>
        <begin position="518"/>
        <end position="822"/>
    </location>
</feature>
<keyword evidence="9" id="KW-0378">Hydrolase</keyword>
<evidence type="ECO:0000256" key="2">
    <source>
        <dbReference type="ARBA" id="ARBA00001947"/>
    </source>
</evidence>
<dbReference type="GO" id="GO:0004177">
    <property type="term" value="F:aminopeptidase activity"/>
    <property type="evidence" value="ECO:0007669"/>
    <property type="project" value="UniProtKB-KW"/>
</dbReference>
<dbReference type="Pfam" id="PF17900">
    <property type="entry name" value="Peptidase_M1_N"/>
    <property type="match status" value="1"/>
</dbReference>
<evidence type="ECO:0000256" key="10">
    <source>
        <dbReference type="ARBA" id="ARBA00022833"/>
    </source>
</evidence>
<sequence length="846" mass="91960">MPNLNRAEAVVRAGLLSDLSYEVDLDLTGGPERFRSATTIRFRAQRSASTFVELRPAVLRRATLNGAELDPTSLADNRLPLPELAETNVLVVEADMRYSRSAEGLHRFVDPADEAVYLYAMAFLDNAQRIFACFDQPDLKAPVTMTVTAPDDWTVAANGALAGREGGRWRFTPTHPLSTYVVTLIAGPYEARRTEHDGVPMALYARRSQAAALDRDLDELFDITRRCLDRFHGLFDYRYPFGQYDQAFVPEFNAGAMENPGLVTLRDEYLYESAATMTELERRAEVMAHEMAHMWFGDLVTMRWWDDLWLNESFAQYLGVRVATEATRYRAGWVRCAIDSKRRGYAADQRPSTHPVAPGRVDDTEDALTNFDGISYDKGAAALRQLVAAIGDEAFVAGLRAHVSDNAFGNATLSDLLAALGRASGRDLTAWAQAWLRSAQVNTLRAVTDVTPDGRWRSVVIEQSAPDSHPVLRPHRLRLGRYDLVDGRGVASPAVELEVSGARTEAAALVGAPAADLLLVNDGDLTFAKIRLDDRSAASLPSLLPLVGDPLARALLWSELMDRVRDAQAPLSALTSLMAQALPGERSLTIVDAVLETAMRFAGAYVSGVARSAALEDLRAVAAGLLATAEPGSPAQLTAARVAVAVATQPQPLWDWLAGDAPTGLALDADLCWRIRYRLAVLGAAGPATVDRWLAQERTGAAEQWAARCRAAIPTAGSKAAAWALVTADDSASNRIISATAEGFWQPEQAALTAEYVPRYFAELAEVIARRTPWVAETVARDLFPWPAVDRSTREATATLLASGTLPALALRKVIDADDQVRLALAARERWAASAAGGDQRPTMGE</sequence>
<reference evidence="18" key="1">
    <citation type="journal article" date="2019" name="Int. J. Syst. Evol. Microbiol.">
        <title>The Global Catalogue of Microorganisms (GCM) 10K type strain sequencing project: providing services to taxonomists for standard genome sequencing and annotation.</title>
        <authorList>
            <consortium name="The Broad Institute Genomics Platform"/>
            <consortium name="The Broad Institute Genome Sequencing Center for Infectious Disease"/>
            <person name="Wu L."/>
            <person name="Ma J."/>
        </authorList>
    </citation>
    <scope>NUCLEOTIDE SEQUENCE [LARGE SCALE GENOMIC DNA]</scope>
    <source>
        <strain evidence="18">JCM 3367</strain>
    </source>
</reference>
<organism evidence="17 18">
    <name type="scientific">Pilimelia columellifera subsp. columellifera</name>
    <dbReference type="NCBI Taxonomy" id="706583"/>
    <lineage>
        <taxon>Bacteria</taxon>
        <taxon>Bacillati</taxon>
        <taxon>Actinomycetota</taxon>
        <taxon>Actinomycetes</taxon>
        <taxon>Micromonosporales</taxon>
        <taxon>Micromonosporaceae</taxon>
        <taxon>Pilimelia</taxon>
    </lineage>
</organism>
<keyword evidence="7" id="KW-0645">Protease</keyword>
<evidence type="ECO:0000256" key="7">
    <source>
        <dbReference type="ARBA" id="ARBA00022670"/>
    </source>
</evidence>
<feature type="domain" description="Aminopeptidase N-like N-terminal" evidence="16">
    <location>
        <begin position="126"/>
        <end position="181"/>
    </location>
</feature>
<dbReference type="CDD" id="cd09602">
    <property type="entry name" value="M1_APN"/>
    <property type="match status" value="1"/>
</dbReference>
<evidence type="ECO:0000256" key="11">
    <source>
        <dbReference type="ARBA" id="ARBA00023049"/>
    </source>
</evidence>
<evidence type="ECO:0000259" key="16">
    <source>
        <dbReference type="Pfam" id="PF17900"/>
    </source>
</evidence>
<evidence type="ECO:0000256" key="5">
    <source>
        <dbReference type="ARBA" id="ARBA00015611"/>
    </source>
</evidence>
<evidence type="ECO:0000259" key="14">
    <source>
        <dbReference type="Pfam" id="PF01433"/>
    </source>
</evidence>
<keyword evidence="18" id="KW-1185">Reference proteome</keyword>
<evidence type="ECO:0000256" key="6">
    <source>
        <dbReference type="ARBA" id="ARBA00022438"/>
    </source>
</evidence>
<dbReference type="EC" id="3.4.11.2" evidence="4"/>
<comment type="cofactor">
    <cofactor evidence="2">
        <name>Zn(2+)</name>
        <dbReference type="ChEBI" id="CHEBI:29105"/>
    </cofactor>
</comment>
<dbReference type="InterPro" id="IPR050344">
    <property type="entry name" value="Peptidase_M1_aminopeptidases"/>
</dbReference>
<evidence type="ECO:0000256" key="12">
    <source>
        <dbReference type="ARBA" id="ARBA00029811"/>
    </source>
</evidence>
<protein>
    <recommendedName>
        <fullName evidence="5">Aminopeptidase N</fullName>
        <ecNumber evidence="4">3.4.11.2</ecNumber>
    </recommendedName>
    <alternativeName>
        <fullName evidence="12">Alanine aminopeptidase</fullName>
    </alternativeName>
    <alternativeName>
        <fullName evidence="13">Lysyl aminopeptidase</fullName>
    </alternativeName>
</protein>
<dbReference type="RefSeq" id="WP_344173492.1">
    <property type="nucleotide sequence ID" value="NZ_BAAARY010000015.1"/>
</dbReference>
<evidence type="ECO:0000313" key="18">
    <source>
        <dbReference type="Proteomes" id="UP001499978"/>
    </source>
</evidence>
<keyword evidence="10" id="KW-0862">Zinc</keyword>